<keyword evidence="4" id="KW-1185">Reference proteome</keyword>
<dbReference type="EMBL" id="JAGKQQ010000001">
    <property type="protein sequence ID" value="MBP3955854.1"/>
    <property type="molecule type" value="Genomic_DNA"/>
</dbReference>
<gene>
    <name evidence="3" type="ORF">J8F10_11215</name>
</gene>
<dbReference type="InterPro" id="IPR055214">
    <property type="entry name" value="PTP-NADK"/>
</dbReference>
<dbReference type="InterPro" id="IPR029021">
    <property type="entry name" value="Prot-tyrosine_phosphatase-like"/>
</dbReference>
<proteinExistence type="inferred from homology"/>
<dbReference type="PANTHER" id="PTHR31126">
    <property type="entry name" value="TYROSINE-PROTEIN PHOSPHATASE"/>
    <property type="match status" value="1"/>
</dbReference>
<evidence type="ECO:0000313" key="4">
    <source>
        <dbReference type="Proteomes" id="UP000676565"/>
    </source>
</evidence>
<evidence type="ECO:0000256" key="1">
    <source>
        <dbReference type="ARBA" id="ARBA00009580"/>
    </source>
</evidence>
<dbReference type="SUPFAM" id="SSF52799">
    <property type="entry name" value="(Phosphotyrosine protein) phosphatases II"/>
    <property type="match status" value="1"/>
</dbReference>
<comment type="caution">
    <text evidence="3">The sequence shown here is derived from an EMBL/GenBank/DDBJ whole genome shotgun (WGS) entry which is preliminary data.</text>
</comment>
<name>A0ABS5BQ51_9BACT</name>
<sequence length="171" mass="19211">MGYHTRNFHTVKSGVLYRSGQQTPTGLKLSLRAYQIKTVVTLRTVRDPDRPYPDEWEAELCAAHSARHVRIVPQPWSLDEGGELPAERVVRAFLDIVCDPANHPVLVHCFAGIHRTGAMCALFRMECQGWSAERAIAEMQDHGFEPGQSRNGIEQYLRDYRAQAPPSAPSS</sequence>
<dbReference type="Pfam" id="PF22741">
    <property type="entry name" value="PTP-NADK"/>
    <property type="match status" value="1"/>
</dbReference>
<dbReference type="PROSITE" id="PS50056">
    <property type="entry name" value="TYR_PHOSPHATASE_2"/>
    <property type="match status" value="1"/>
</dbReference>
<reference evidence="3 4" key="1">
    <citation type="submission" date="2021-04" db="EMBL/GenBank/DDBJ databases">
        <authorList>
            <person name="Ivanova A."/>
        </authorList>
    </citation>
    <scope>NUCLEOTIDE SEQUENCE [LARGE SCALE GENOMIC DNA]</scope>
    <source>
        <strain evidence="3 4">G18</strain>
    </source>
</reference>
<dbReference type="InterPro" id="IPR000387">
    <property type="entry name" value="Tyr_Pase_dom"/>
</dbReference>
<dbReference type="Proteomes" id="UP000676565">
    <property type="component" value="Unassembled WGS sequence"/>
</dbReference>
<dbReference type="RefSeq" id="WP_210653911.1">
    <property type="nucleotide sequence ID" value="NZ_JAGKQQ010000001.1"/>
</dbReference>
<protein>
    <submittedName>
        <fullName evidence="3">Tyrosine-protein phosphatase</fullName>
    </submittedName>
</protein>
<comment type="similarity">
    <text evidence="1">Belongs to the protein-tyrosine phosphatase family.</text>
</comment>
<dbReference type="InterPro" id="IPR016130">
    <property type="entry name" value="Tyr_Pase_AS"/>
</dbReference>
<evidence type="ECO:0000259" key="2">
    <source>
        <dbReference type="PROSITE" id="PS50056"/>
    </source>
</evidence>
<organism evidence="3 4">
    <name type="scientific">Gemmata palustris</name>
    <dbReference type="NCBI Taxonomy" id="2822762"/>
    <lineage>
        <taxon>Bacteria</taxon>
        <taxon>Pseudomonadati</taxon>
        <taxon>Planctomycetota</taxon>
        <taxon>Planctomycetia</taxon>
        <taxon>Gemmatales</taxon>
        <taxon>Gemmataceae</taxon>
        <taxon>Gemmata</taxon>
    </lineage>
</organism>
<dbReference type="Gene3D" id="3.90.190.10">
    <property type="entry name" value="Protein tyrosine phosphatase superfamily"/>
    <property type="match status" value="1"/>
</dbReference>
<dbReference type="PROSITE" id="PS00383">
    <property type="entry name" value="TYR_PHOSPHATASE_1"/>
    <property type="match status" value="1"/>
</dbReference>
<feature type="domain" description="Tyrosine specific protein phosphatases" evidence="2">
    <location>
        <begin position="91"/>
        <end position="142"/>
    </location>
</feature>
<dbReference type="PANTHER" id="PTHR31126:SF72">
    <property type="entry name" value="DUAL SPECIFICITY PROTEIN PHOSPHATASE TPBA"/>
    <property type="match status" value="1"/>
</dbReference>
<evidence type="ECO:0000313" key="3">
    <source>
        <dbReference type="EMBL" id="MBP3955854.1"/>
    </source>
</evidence>
<accession>A0ABS5BQ51</accession>